<gene>
    <name evidence="1" type="ORF">ASPTUDRAFT_37796</name>
</gene>
<dbReference type="Proteomes" id="UP000184304">
    <property type="component" value="Unassembled WGS sequence"/>
</dbReference>
<dbReference type="EMBL" id="KV878176">
    <property type="protein sequence ID" value="OJI90971.1"/>
    <property type="molecule type" value="Genomic_DNA"/>
</dbReference>
<keyword evidence="2" id="KW-1185">Reference proteome</keyword>
<protein>
    <submittedName>
        <fullName evidence="1">Uncharacterized protein</fullName>
    </submittedName>
</protein>
<proteinExistence type="predicted"/>
<evidence type="ECO:0000313" key="2">
    <source>
        <dbReference type="Proteomes" id="UP000184304"/>
    </source>
</evidence>
<sequence>MPLVIRVDAVSFALAVSVPCRWDRGSTDFALKIEEIPPVTHHYTVVQTLSDSLGPLNRVRRR</sequence>
<organism evidence="1 2">
    <name type="scientific">Aspergillus tubingensis (strain CBS 134.48)</name>
    <dbReference type="NCBI Taxonomy" id="767770"/>
    <lineage>
        <taxon>Eukaryota</taxon>
        <taxon>Fungi</taxon>
        <taxon>Dikarya</taxon>
        <taxon>Ascomycota</taxon>
        <taxon>Pezizomycotina</taxon>
        <taxon>Eurotiomycetes</taxon>
        <taxon>Eurotiomycetidae</taxon>
        <taxon>Eurotiales</taxon>
        <taxon>Aspergillaceae</taxon>
        <taxon>Aspergillus</taxon>
        <taxon>Aspergillus subgen. Circumdati</taxon>
    </lineage>
</organism>
<dbReference type="AlphaFoldDB" id="A0A1L9NP20"/>
<reference evidence="2" key="1">
    <citation type="journal article" date="2017" name="Genome Biol.">
        <title>Comparative genomics reveals high biological diversity and specific adaptations in the industrially and medically important fungal genus Aspergillus.</title>
        <authorList>
            <person name="de Vries R.P."/>
            <person name="Riley R."/>
            <person name="Wiebenga A."/>
            <person name="Aguilar-Osorio G."/>
            <person name="Amillis S."/>
            <person name="Uchima C.A."/>
            <person name="Anderluh G."/>
            <person name="Asadollahi M."/>
            <person name="Askin M."/>
            <person name="Barry K."/>
            <person name="Battaglia E."/>
            <person name="Bayram O."/>
            <person name="Benocci T."/>
            <person name="Braus-Stromeyer S.A."/>
            <person name="Caldana C."/>
            <person name="Canovas D."/>
            <person name="Cerqueira G.C."/>
            <person name="Chen F."/>
            <person name="Chen W."/>
            <person name="Choi C."/>
            <person name="Clum A."/>
            <person name="Dos Santos R.A."/>
            <person name="Damasio A.R."/>
            <person name="Diallinas G."/>
            <person name="Emri T."/>
            <person name="Fekete E."/>
            <person name="Flipphi M."/>
            <person name="Freyberg S."/>
            <person name="Gallo A."/>
            <person name="Gournas C."/>
            <person name="Habgood R."/>
            <person name="Hainaut M."/>
            <person name="Harispe M.L."/>
            <person name="Henrissat B."/>
            <person name="Hilden K.S."/>
            <person name="Hope R."/>
            <person name="Hossain A."/>
            <person name="Karabika E."/>
            <person name="Karaffa L."/>
            <person name="Karanyi Z."/>
            <person name="Krasevec N."/>
            <person name="Kuo A."/>
            <person name="Kusch H."/>
            <person name="LaButti K."/>
            <person name="Lagendijk E.L."/>
            <person name="Lapidus A."/>
            <person name="Levasseur A."/>
            <person name="Lindquist E."/>
            <person name="Lipzen A."/>
            <person name="Logrieco A.F."/>
            <person name="MacCabe A."/>
            <person name="Maekelae M.R."/>
            <person name="Malavazi I."/>
            <person name="Melin P."/>
            <person name="Meyer V."/>
            <person name="Mielnichuk N."/>
            <person name="Miskei M."/>
            <person name="Molnar A.P."/>
            <person name="Mule G."/>
            <person name="Ngan C.Y."/>
            <person name="Orejas M."/>
            <person name="Orosz E."/>
            <person name="Ouedraogo J.P."/>
            <person name="Overkamp K.M."/>
            <person name="Park H.-S."/>
            <person name="Perrone G."/>
            <person name="Piumi F."/>
            <person name="Punt P.J."/>
            <person name="Ram A.F."/>
            <person name="Ramon A."/>
            <person name="Rauscher S."/>
            <person name="Record E."/>
            <person name="Riano-Pachon D.M."/>
            <person name="Robert V."/>
            <person name="Roehrig J."/>
            <person name="Ruller R."/>
            <person name="Salamov A."/>
            <person name="Salih N.S."/>
            <person name="Samson R.A."/>
            <person name="Sandor E."/>
            <person name="Sanguinetti M."/>
            <person name="Schuetze T."/>
            <person name="Sepcic K."/>
            <person name="Shelest E."/>
            <person name="Sherlock G."/>
            <person name="Sophianopoulou V."/>
            <person name="Squina F.M."/>
            <person name="Sun H."/>
            <person name="Susca A."/>
            <person name="Todd R.B."/>
            <person name="Tsang A."/>
            <person name="Unkles S.E."/>
            <person name="van de Wiele N."/>
            <person name="van Rossen-Uffink D."/>
            <person name="Oliveira J.V."/>
            <person name="Vesth T.C."/>
            <person name="Visser J."/>
            <person name="Yu J.-H."/>
            <person name="Zhou M."/>
            <person name="Andersen M.R."/>
            <person name="Archer D.B."/>
            <person name="Baker S.E."/>
            <person name="Benoit I."/>
            <person name="Brakhage A.A."/>
            <person name="Braus G.H."/>
            <person name="Fischer R."/>
            <person name="Frisvad J.C."/>
            <person name="Goldman G.H."/>
            <person name="Houbraken J."/>
            <person name="Oakley B."/>
            <person name="Pocsi I."/>
            <person name="Scazzocchio C."/>
            <person name="Seiboth B."/>
            <person name="vanKuyk P.A."/>
            <person name="Wortman J."/>
            <person name="Dyer P.S."/>
            <person name="Grigoriev I.V."/>
        </authorList>
    </citation>
    <scope>NUCLEOTIDE SEQUENCE [LARGE SCALE GENOMIC DNA]</scope>
    <source>
        <strain evidence="2">CBS 134.48</strain>
    </source>
</reference>
<evidence type="ECO:0000313" key="1">
    <source>
        <dbReference type="EMBL" id="OJI90971.1"/>
    </source>
</evidence>
<dbReference type="VEuPathDB" id="FungiDB:ASPTUDRAFT_37796"/>
<accession>A0A1L9NP20</accession>
<name>A0A1L9NP20_ASPTC</name>